<reference evidence="3 4" key="1">
    <citation type="submission" date="2020-01" db="EMBL/GenBank/DDBJ databases">
        <authorList>
            <consortium name="DOE Joint Genome Institute"/>
            <person name="Haridas S."/>
            <person name="Albert R."/>
            <person name="Binder M."/>
            <person name="Bloem J."/>
            <person name="Labutti K."/>
            <person name="Salamov A."/>
            <person name="Andreopoulos B."/>
            <person name="Baker S.E."/>
            <person name="Barry K."/>
            <person name="Bills G."/>
            <person name="Bluhm B.H."/>
            <person name="Cannon C."/>
            <person name="Castanera R."/>
            <person name="Culley D.E."/>
            <person name="Daum C."/>
            <person name="Ezra D."/>
            <person name="Gonzalez J.B."/>
            <person name="Henrissat B."/>
            <person name="Kuo A."/>
            <person name="Liang C."/>
            <person name="Lipzen A."/>
            <person name="Lutzoni F."/>
            <person name="Magnuson J."/>
            <person name="Mondo S."/>
            <person name="Nolan M."/>
            <person name="Ohm R."/>
            <person name="Pangilinan J."/>
            <person name="Park H.-J.H."/>
            <person name="Ramirez L."/>
            <person name="Alfaro M."/>
            <person name="Sun H."/>
            <person name="Tritt A."/>
            <person name="Yoshinaga Y."/>
            <person name="Zwiers L.-H.L."/>
            <person name="Turgeon B.G."/>
            <person name="Goodwin S.B."/>
            <person name="Spatafora J.W."/>
            <person name="Crous P.W."/>
            <person name="Grigoriev I.V."/>
        </authorList>
    </citation>
    <scope>NUCLEOTIDE SEQUENCE [LARGE SCALE GENOMIC DNA]</scope>
    <source>
        <strain evidence="3 4">CBS 611.86</strain>
    </source>
</reference>
<feature type="transmembrane region" description="Helical" evidence="2">
    <location>
        <begin position="697"/>
        <end position="722"/>
    </location>
</feature>
<dbReference type="Pfam" id="PF11915">
    <property type="entry name" value="DUF3433"/>
    <property type="match status" value="2"/>
</dbReference>
<feature type="compositionally biased region" description="Low complexity" evidence="1">
    <location>
        <begin position="213"/>
        <end position="232"/>
    </location>
</feature>
<feature type="transmembrane region" description="Helical" evidence="2">
    <location>
        <begin position="317"/>
        <end position="336"/>
    </location>
</feature>
<organism evidence="3 4">
    <name type="scientific">Massariosphaeria phaeospora</name>
    <dbReference type="NCBI Taxonomy" id="100035"/>
    <lineage>
        <taxon>Eukaryota</taxon>
        <taxon>Fungi</taxon>
        <taxon>Dikarya</taxon>
        <taxon>Ascomycota</taxon>
        <taxon>Pezizomycotina</taxon>
        <taxon>Dothideomycetes</taxon>
        <taxon>Pleosporomycetidae</taxon>
        <taxon>Pleosporales</taxon>
        <taxon>Pleosporales incertae sedis</taxon>
        <taxon>Massariosphaeria</taxon>
    </lineage>
</organism>
<dbReference type="EMBL" id="JAADJZ010000002">
    <property type="protein sequence ID" value="KAF2877012.1"/>
    <property type="molecule type" value="Genomic_DNA"/>
</dbReference>
<gene>
    <name evidence="3" type="ORF">BDV95DRAFT_601425</name>
</gene>
<dbReference type="PANTHER" id="PTHR37544">
    <property type="entry name" value="SPRAY-RELATED"/>
    <property type="match status" value="1"/>
</dbReference>
<evidence type="ECO:0000256" key="1">
    <source>
        <dbReference type="SAM" id="MobiDB-lite"/>
    </source>
</evidence>
<feature type="region of interest" description="Disordered" evidence="1">
    <location>
        <begin position="1"/>
        <end position="135"/>
    </location>
</feature>
<evidence type="ECO:0008006" key="5">
    <source>
        <dbReference type="Google" id="ProtNLM"/>
    </source>
</evidence>
<accession>A0A7C8IHY1</accession>
<protein>
    <recommendedName>
        <fullName evidence="5">Phosphoribosylaminoimidazole-succinocarboxamide synthase</fullName>
    </recommendedName>
</protein>
<dbReference type="OrthoDB" id="3057599at2759"/>
<dbReference type="InterPro" id="IPR021840">
    <property type="entry name" value="DUF3433"/>
</dbReference>
<feature type="compositionally biased region" description="Polar residues" evidence="1">
    <location>
        <begin position="95"/>
        <end position="104"/>
    </location>
</feature>
<feature type="transmembrane region" description="Helical" evidence="2">
    <location>
        <begin position="580"/>
        <end position="600"/>
    </location>
</feature>
<feature type="compositionally biased region" description="Polar residues" evidence="1">
    <location>
        <begin position="188"/>
        <end position="197"/>
    </location>
</feature>
<name>A0A7C8IHY1_9PLEO</name>
<feature type="transmembrane region" description="Helical" evidence="2">
    <location>
        <begin position="626"/>
        <end position="646"/>
    </location>
</feature>
<proteinExistence type="predicted"/>
<feature type="region of interest" description="Disordered" evidence="1">
    <location>
        <begin position="822"/>
        <end position="856"/>
    </location>
</feature>
<keyword evidence="2" id="KW-0812">Transmembrane</keyword>
<keyword evidence="2" id="KW-1133">Transmembrane helix</keyword>
<feature type="transmembrane region" description="Helical" evidence="2">
    <location>
        <begin position="386"/>
        <end position="407"/>
    </location>
</feature>
<dbReference type="AlphaFoldDB" id="A0A7C8IHY1"/>
<feature type="compositionally biased region" description="Basic and acidic residues" evidence="1">
    <location>
        <begin position="106"/>
        <end position="122"/>
    </location>
</feature>
<evidence type="ECO:0000256" key="2">
    <source>
        <dbReference type="SAM" id="Phobius"/>
    </source>
</evidence>
<feature type="transmembrane region" description="Helical" evidence="2">
    <location>
        <begin position="275"/>
        <end position="297"/>
    </location>
</feature>
<feature type="compositionally biased region" description="Polar residues" evidence="1">
    <location>
        <begin position="61"/>
        <end position="72"/>
    </location>
</feature>
<feature type="region of interest" description="Disordered" evidence="1">
    <location>
        <begin position="188"/>
        <end position="239"/>
    </location>
</feature>
<keyword evidence="2" id="KW-0472">Membrane</keyword>
<evidence type="ECO:0000313" key="4">
    <source>
        <dbReference type="Proteomes" id="UP000481861"/>
    </source>
</evidence>
<feature type="transmembrane region" description="Helical" evidence="2">
    <location>
        <begin position="427"/>
        <end position="449"/>
    </location>
</feature>
<feature type="transmembrane region" description="Helical" evidence="2">
    <location>
        <begin position="734"/>
        <end position="755"/>
    </location>
</feature>
<sequence length="911" mass="102268">MSVESAFQLKHTNVSRPRLSHSSSQQSLAASQAASEGYYSLSENTSSESEGPGSHSRYHTPAQSHEQLQQHSDAPVTSLRGVGLPRQPTHDRSLPQRQSPTVSTIAEERPDTGKNSQRREMDSESLATTPGADNTPYIRFAIDQLTRDEDVRGSRQYPRVAPAVVAEEDYPVERIVSDNGLGYMAQEQATQQRLSQHISRKPVRHTPIQSGDSTQQPYPPQQQQTYTSQQPYNPHHQPIVPTSQRQRDVFVPFQPTPDSLPHTPLRFLPSILRPLWLGIFIFLCLLMLASLIISAVFSNRNSGNGLWNYGAFGDSRYFIFEYLPTMLGMIILMWLIQIQVALQRIVPFIALASGSTRQRSEAVFLELYPMQFLLPRLEHFRAGQPLIGACYLVFWLFSWTIPLLASAFNVRYDTTTRIWRWVAVQGIIWTVVSLYLLLILALIFLIIFLRKHTGLKWDPRSLADIVALLGRSNTMGDYSGSETFGKADWQPMRNRADRIGYWSTTKRPNDVFYGIGEEGGSTRQYSVEQGRITEKGPERTYPEPTVQDGQPAHDFSIRMDLRSPRLRLRYLPWYLRDTSVVAWIVIAFVLFIAWLVVSFVNSAVRVGFLPQVFARTNAGGFSASNFLYSFVPALIGHVLFLILLTFDYSLRALRPYVSLSSQGGATAEASLLVDYSSRLPISVTLAALDNKHYQNGLLSLVSLCSASLPILAGGCFWTQWYFESDVVRVAADLPGYYALCVFLALYTVSLIALLPGRHRGALPHRSTSLAEMTSWVYQSQILTDRAFSKPATKAELVTRLMGSAYLDRTWAQSLTALVRPSRDNLRGDYPTDPALPTEKKGKGRKRDVDVEADNRNSALEPSTIKFGFGIHVGRDGLEHLGIDRVRRGGANSGRELVIFEEQRRQGRAGAV</sequence>
<evidence type="ECO:0000313" key="3">
    <source>
        <dbReference type="EMBL" id="KAF2877012.1"/>
    </source>
</evidence>
<dbReference type="Proteomes" id="UP000481861">
    <property type="component" value="Unassembled WGS sequence"/>
</dbReference>
<comment type="caution">
    <text evidence="3">The sequence shown here is derived from an EMBL/GenBank/DDBJ whole genome shotgun (WGS) entry which is preliminary data.</text>
</comment>
<feature type="compositionally biased region" description="Low complexity" evidence="1">
    <location>
        <begin position="20"/>
        <end position="35"/>
    </location>
</feature>
<dbReference type="PANTHER" id="PTHR37544:SF1">
    <property type="entry name" value="PHOSPHORIBOSYLAMINOIMIDAZOLE-SUCCINOCARBOXAMIDE SYNTHASE"/>
    <property type="match status" value="1"/>
</dbReference>
<keyword evidence="4" id="KW-1185">Reference proteome</keyword>